<dbReference type="EMBL" id="CAJVPY010046119">
    <property type="protein sequence ID" value="CAG8810272.1"/>
    <property type="molecule type" value="Genomic_DNA"/>
</dbReference>
<organism evidence="1 2">
    <name type="scientific">Dentiscutata erythropus</name>
    <dbReference type="NCBI Taxonomy" id="1348616"/>
    <lineage>
        <taxon>Eukaryota</taxon>
        <taxon>Fungi</taxon>
        <taxon>Fungi incertae sedis</taxon>
        <taxon>Mucoromycota</taxon>
        <taxon>Glomeromycotina</taxon>
        <taxon>Glomeromycetes</taxon>
        <taxon>Diversisporales</taxon>
        <taxon>Gigasporaceae</taxon>
        <taxon>Dentiscutata</taxon>
    </lineage>
</organism>
<keyword evidence="2" id="KW-1185">Reference proteome</keyword>
<proteinExistence type="predicted"/>
<comment type="caution">
    <text evidence="1">The sequence shown here is derived from an EMBL/GenBank/DDBJ whole genome shotgun (WGS) entry which is preliminary data.</text>
</comment>
<dbReference type="Proteomes" id="UP000789405">
    <property type="component" value="Unassembled WGS sequence"/>
</dbReference>
<dbReference type="AlphaFoldDB" id="A0A9N9K6W9"/>
<evidence type="ECO:0000313" key="2">
    <source>
        <dbReference type="Proteomes" id="UP000789405"/>
    </source>
</evidence>
<protein>
    <submittedName>
        <fullName evidence="1">7055_t:CDS:1</fullName>
    </submittedName>
</protein>
<gene>
    <name evidence="1" type="ORF">DERYTH_LOCUS25267</name>
</gene>
<feature type="non-terminal residue" evidence="1">
    <location>
        <position position="1"/>
    </location>
</feature>
<name>A0A9N9K6W9_9GLOM</name>
<evidence type="ECO:0000313" key="1">
    <source>
        <dbReference type="EMBL" id="CAG8810272.1"/>
    </source>
</evidence>
<sequence>TIVRIKLMRQHVKEEANLLVVWALDTYPVEREDYDMSCAVFVKDGFFSVRGKIIPGFYGGKKRMK</sequence>
<accession>A0A9N9K6W9</accession>
<feature type="non-terminal residue" evidence="1">
    <location>
        <position position="65"/>
    </location>
</feature>
<reference evidence="1" key="1">
    <citation type="submission" date="2021-06" db="EMBL/GenBank/DDBJ databases">
        <authorList>
            <person name="Kallberg Y."/>
            <person name="Tangrot J."/>
            <person name="Rosling A."/>
        </authorList>
    </citation>
    <scope>NUCLEOTIDE SEQUENCE</scope>
    <source>
        <strain evidence="1">MA453B</strain>
    </source>
</reference>
<dbReference type="OrthoDB" id="10374476at2759"/>